<name>A0A3M7PX41_BRAPC</name>
<comment type="caution">
    <text evidence="1">The sequence shown here is derived from an EMBL/GenBank/DDBJ whole genome shotgun (WGS) entry which is preliminary data.</text>
</comment>
<dbReference type="AlphaFoldDB" id="A0A3M7PX41"/>
<gene>
    <name evidence="1" type="ORF">BpHYR1_042834</name>
</gene>
<dbReference type="Proteomes" id="UP000276133">
    <property type="component" value="Unassembled WGS sequence"/>
</dbReference>
<dbReference type="EMBL" id="REGN01008356">
    <property type="protein sequence ID" value="RNA03772.1"/>
    <property type="molecule type" value="Genomic_DNA"/>
</dbReference>
<organism evidence="1 2">
    <name type="scientific">Brachionus plicatilis</name>
    <name type="common">Marine rotifer</name>
    <name type="synonym">Brachionus muelleri</name>
    <dbReference type="NCBI Taxonomy" id="10195"/>
    <lineage>
        <taxon>Eukaryota</taxon>
        <taxon>Metazoa</taxon>
        <taxon>Spiralia</taxon>
        <taxon>Gnathifera</taxon>
        <taxon>Rotifera</taxon>
        <taxon>Eurotatoria</taxon>
        <taxon>Monogononta</taxon>
        <taxon>Pseudotrocha</taxon>
        <taxon>Ploima</taxon>
        <taxon>Brachionidae</taxon>
        <taxon>Brachionus</taxon>
    </lineage>
</organism>
<sequence length="55" mass="6763">MKLYQGYDNIAKRGNLEKVINKYPKEVEIWLFKWKIFKMKISIEKSCHIIFEKKN</sequence>
<evidence type="ECO:0000313" key="1">
    <source>
        <dbReference type="EMBL" id="RNA03772.1"/>
    </source>
</evidence>
<keyword evidence="2" id="KW-1185">Reference proteome</keyword>
<protein>
    <submittedName>
        <fullName evidence="1">Uncharacterized protein</fullName>
    </submittedName>
</protein>
<evidence type="ECO:0000313" key="2">
    <source>
        <dbReference type="Proteomes" id="UP000276133"/>
    </source>
</evidence>
<proteinExistence type="predicted"/>
<reference evidence="1 2" key="1">
    <citation type="journal article" date="2018" name="Sci. Rep.">
        <title>Genomic signatures of local adaptation to the degree of environmental predictability in rotifers.</title>
        <authorList>
            <person name="Franch-Gras L."/>
            <person name="Hahn C."/>
            <person name="Garcia-Roger E.M."/>
            <person name="Carmona M.J."/>
            <person name="Serra M."/>
            <person name="Gomez A."/>
        </authorList>
    </citation>
    <scope>NUCLEOTIDE SEQUENCE [LARGE SCALE GENOMIC DNA]</scope>
    <source>
        <strain evidence="1">HYR1</strain>
    </source>
</reference>
<accession>A0A3M7PX41</accession>